<feature type="compositionally biased region" description="Polar residues" evidence="9">
    <location>
        <begin position="76"/>
        <end position="89"/>
    </location>
</feature>
<feature type="region of interest" description="Disordered" evidence="9">
    <location>
        <begin position="822"/>
        <end position="844"/>
    </location>
</feature>
<feature type="compositionally biased region" description="Basic and acidic residues" evidence="9">
    <location>
        <begin position="446"/>
        <end position="458"/>
    </location>
</feature>
<evidence type="ECO:0000313" key="11">
    <source>
        <dbReference type="EMBL" id="KAK4508623.1"/>
    </source>
</evidence>
<protein>
    <recommendedName>
        <fullName evidence="8">mRNA-capping enzyme subunit beta</fullName>
        <ecNumber evidence="8">3.6.1.74</ecNumber>
    </recommendedName>
    <alternativeName>
        <fullName evidence="8">mRNA 5'-phosphatase</fullName>
    </alternativeName>
    <alternativeName>
        <fullName evidence="8">mRNA 5'-triphosphate monophosphatase</fullName>
    </alternativeName>
</protein>
<reference evidence="11 12" key="1">
    <citation type="journal article" date="2023" name="G3 (Bethesda)">
        <title>A chromosome-level genome assembly of Zasmidium syzygii isolated from banana leaves.</title>
        <authorList>
            <person name="van Westerhoven A.C."/>
            <person name="Mehrabi R."/>
            <person name="Talebi R."/>
            <person name="Steentjes M.B.F."/>
            <person name="Corcolon B."/>
            <person name="Chong P.A."/>
            <person name="Kema G.H.J."/>
            <person name="Seidl M.F."/>
        </authorList>
    </citation>
    <scope>NUCLEOTIDE SEQUENCE [LARGE SCALE GENOMIC DNA]</scope>
    <source>
        <strain evidence="11 12">P124</strain>
    </source>
</reference>
<dbReference type="EC" id="3.6.1.74" evidence="8"/>
<feature type="region of interest" description="Disordered" evidence="9">
    <location>
        <begin position="1"/>
        <end position="613"/>
    </location>
</feature>
<dbReference type="Gene3D" id="3.20.100.10">
    <property type="entry name" value="mRNA triphosphatase Cet1-like"/>
    <property type="match status" value="1"/>
</dbReference>
<gene>
    <name evidence="11" type="ORF">PRZ48_002362</name>
</gene>
<evidence type="ECO:0000256" key="4">
    <source>
        <dbReference type="ARBA" id="ARBA00022664"/>
    </source>
</evidence>
<comment type="subunit">
    <text evidence="8">Heterodimer. The mRNA-capping enzyme is composed of two separate chains alpha and beta, respectively a mRNA guanylyltransferase and an mRNA 5'-triphosphate monophosphatase.</text>
</comment>
<comment type="similarity">
    <text evidence="3 8">Belongs to the fungal TPase family.</text>
</comment>
<evidence type="ECO:0000256" key="1">
    <source>
        <dbReference type="ARBA" id="ARBA00001946"/>
    </source>
</evidence>
<keyword evidence="8" id="KW-0506">mRNA capping</keyword>
<evidence type="ECO:0000313" key="12">
    <source>
        <dbReference type="Proteomes" id="UP001305779"/>
    </source>
</evidence>
<feature type="compositionally biased region" description="Polar residues" evidence="9">
    <location>
        <begin position="258"/>
        <end position="268"/>
    </location>
</feature>
<evidence type="ECO:0000256" key="7">
    <source>
        <dbReference type="ARBA" id="ARBA00047740"/>
    </source>
</evidence>
<feature type="compositionally biased region" description="Low complexity" evidence="9">
    <location>
        <begin position="392"/>
        <end position="401"/>
    </location>
</feature>
<dbReference type="InterPro" id="IPR040343">
    <property type="entry name" value="Cet1/Ctl1"/>
</dbReference>
<comment type="subcellular location">
    <subcellularLocation>
        <location evidence="2 8">Nucleus</location>
    </subcellularLocation>
</comment>
<feature type="compositionally biased region" description="Polar residues" evidence="9">
    <location>
        <begin position="553"/>
        <end position="580"/>
    </location>
</feature>
<dbReference type="InterPro" id="IPR033469">
    <property type="entry name" value="CYTH-like_dom_sf"/>
</dbReference>
<feature type="compositionally biased region" description="Low complexity" evidence="9">
    <location>
        <begin position="344"/>
        <end position="358"/>
    </location>
</feature>
<feature type="compositionally biased region" description="Low complexity" evidence="9">
    <location>
        <begin position="17"/>
        <end position="56"/>
    </location>
</feature>
<feature type="compositionally biased region" description="Low complexity" evidence="9">
    <location>
        <begin position="66"/>
        <end position="75"/>
    </location>
</feature>
<keyword evidence="6 8" id="KW-0539">Nucleus</keyword>
<proteinExistence type="inferred from homology"/>
<comment type="function">
    <text evidence="8">First step of mRNA capping. Converts the 5'-triphosphate end of a nascent mRNA chain into a diphosphate end.</text>
</comment>
<keyword evidence="4 8" id="KW-0507">mRNA processing</keyword>
<dbReference type="SUPFAM" id="SSF55154">
    <property type="entry name" value="CYTH-like phosphatases"/>
    <property type="match status" value="1"/>
</dbReference>
<dbReference type="PANTHER" id="PTHR28118:SF1">
    <property type="entry name" value="POLYNUCLEOTIDE 5'-TRIPHOSPHATASE CTL1-RELATED"/>
    <property type="match status" value="1"/>
</dbReference>
<evidence type="ECO:0000256" key="6">
    <source>
        <dbReference type="ARBA" id="ARBA00023242"/>
    </source>
</evidence>
<dbReference type="Pfam" id="PF02940">
    <property type="entry name" value="mRNA_triPase"/>
    <property type="match status" value="1"/>
</dbReference>
<feature type="compositionally biased region" description="Polar residues" evidence="9">
    <location>
        <begin position="213"/>
        <end position="243"/>
    </location>
</feature>
<dbReference type="InterPro" id="IPR037009">
    <property type="entry name" value="mRNA_triPase_Cet1_sf"/>
</dbReference>
<comment type="catalytic activity">
    <reaction evidence="7">
        <text>a 5'-end triphospho-ribonucleoside in mRNA + H2O = a 5'-end diphospho-ribonucleoside in mRNA + phosphate + H(+)</text>
        <dbReference type="Rhea" id="RHEA:67004"/>
        <dbReference type="Rhea" id="RHEA-COMP:17164"/>
        <dbReference type="Rhea" id="RHEA-COMP:17165"/>
        <dbReference type="ChEBI" id="CHEBI:15377"/>
        <dbReference type="ChEBI" id="CHEBI:15378"/>
        <dbReference type="ChEBI" id="CHEBI:43474"/>
        <dbReference type="ChEBI" id="CHEBI:167616"/>
        <dbReference type="ChEBI" id="CHEBI:167618"/>
        <dbReference type="EC" id="3.6.1.74"/>
    </reaction>
    <physiologicalReaction direction="left-to-right" evidence="7">
        <dbReference type="Rhea" id="RHEA:67005"/>
    </physiologicalReaction>
</comment>
<dbReference type="CDD" id="cd07470">
    <property type="entry name" value="CYTH-like_mRNA_RTPase"/>
    <property type="match status" value="1"/>
</dbReference>
<feature type="compositionally biased region" description="Polar residues" evidence="9">
    <location>
        <begin position="486"/>
        <end position="499"/>
    </location>
</feature>
<evidence type="ECO:0000256" key="5">
    <source>
        <dbReference type="ARBA" id="ARBA00022801"/>
    </source>
</evidence>
<evidence type="ECO:0000256" key="9">
    <source>
        <dbReference type="SAM" id="MobiDB-lite"/>
    </source>
</evidence>
<feature type="domain" description="mRNA triphosphatase Cet1-like" evidence="10">
    <location>
        <begin position="637"/>
        <end position="874"/>
    </location>
</feature>
<feature type="compositionally biased region" description="Basic and acidic residues" evidence="9">
    <location>
        <begin position="269"/>
        <end position="283"/>
    </location>
</feature>
<evidence type="ECO:0000256" key="8">
    <source>
        <dbReference type="RuleBase" id="RU367053"/>
    </source>
</evidence>
<evidence type="ECO:0000256" key="2">
    <source>
        <dbReference type="ARBA" id="ARBA00004123"/>
    </source>
</evidence>
<keyword evidence="12" id="KW-1185">Reference proteome</keyword>
<dbReference type="InterPro" id="IPR004206">
    <property type="entry name" value="mRNA_triPase_Cet1"/>
</dbReference>
<evidence type="ECO:0000259" key="10">
    <source>
        <dbReference type="Pfam" id="PF02940"/>
    </source>
</evidence>
<accession>A0ABR0F5A1</accession>
<dbReference type="PANTHER" id="PTHR28118">
    <property type="entry name" value="POLYNUCLEOTIDE 5'-TRIPHOSPHATASE-RELATED"/>
    <property type="match status" value="1"/>
</dbReference>
<organism evidence="11 12">
    <name type="scientific">Zasmidium cellare</name>
    <name type="common">Wine cellar mold</name>
    <name type="synonym">Racodium cellare</name>
    <dbReference type="NCBI Taxonomy" id="395010"/>
    <lineage>
        <taxon>Eukaryota</taxon>
        <taxon>Fungi</taxon>
        <taxon>Dikarya</taxon>
        <taxon>Ascomycota</taxon>
        <taxon>Pezizomycotina</taxon>
        <taxon>Dothideomycetes</taxon>
        <taxon>Dothideomycetidae</taxon>
        <taxon>Mycosphaerellales</taxon>
        <taxon>Mycosphaerellaceae</taxon>
        <taxon>Zasmidium</taxon>
    </lineage>
</organism>
<keyword evidence="5 8" id="KW-0378">Hydrolase</keyword>
<sequence>MDLAGMLNDGDAPPKRPSQTSPPASSRTTSATQASPPAQQNGGYAPTPGGYAPARPSQQQTPLFGPPSASAGPPGQFQSRGVTPLQTPSAGGGGQYPFPQQPPLQSPATAHPGAQQQQQYRPYEPYSATTPGARPPSHGYAQPSPSLGQYQHALNAAHNASLSPTPPSHPSQTPHAMRQSPLATMGHPPPAPPHHYHQQSQPNTPLGPPQLPQRHSQNQLDMSSPYHQRTYSGTSSGMISGSPAQHHPSIGNLVDSPSAYNRPSPQARRTSDYRSSVDRERSESVSPKTIVQPRPPSLGSRHSSQQEVYSTRGSLPPSAGVAPSAATPGHVQPPTPVHAQPHHSYAASEAAQAYAQSSGSLPGPPVNGNSLSQSDNKPPLQHQSSKMGMSHLLAPTQHAQPQQPPLISNGAPAKASDSYPSQSPSLSQPPPHTSAPPLSHSQQGHVKAEPEAKPEIKSEPPALSTSSSHPDTSATIMAAPEVQPPSIKQSTDDMSTSAAAPSKTPLKRPAESDALVEPAAKRGRVRKYRERPIWAHLSHQNPKAKEPGVVPNDKTTSGLNSQPPPRVTQQNGVSGSQANGTAKARTPQPTQPPQPPNGNQAKIPPWQQHPPLDDDLIHARRVLGPWEKSMRWNVPNPSFNRAVADWLYAQLKANADIGTDPREGTIEIEAKIGTLIDDNGRRCELPVMNACVIHPNAARRFRFESEMNEQEHKFMNMFLNDAIKESGAPGREKMVYEHLYEVDSFRALSKAGLAALPEAVHRRRPDRDLKLRTTNNQKTGEVKARIIKVKLGEDLHIFGAGDPYDIRISMNLEINMDRPDFDPGLMTEEPSETKRAPPNRQKNRMSYKHLAYQVDLTRIDLENMPHKYELELEVNANVLRDQIARLEQRQPHAYTDVVDGFVSNMLMLMKVNRG</sequence>
<feature type="compositionally biased region" description="Polar residues" evidence="9">
    <location>
        <begin position="367"/>
        <end position="387"/>
    </location>
</feature>
<feature type="compositionally biased region" description="Polar residues" evidence="9">
    <location>
        <begin position="300"/>
        <end position="313"/>
    </location>
</feature>
<comment type="caution">
    <text evidence="11">The sequence shown here is derived from an EMBL/GenBank/DDBJ whole genome shotgun (WGS) entry which is preliminary data.</text>
</comment>
<comment type="cofactor">
    <cofactor evidence="1 8">
        <name>Mg(2+)</name>
        <dbReference type="ChEBI" id="CHEBI:18420"/>
    </cofactor>
</comment>
<dbReference type="Proteomes" id="UP001305779">
    <property type="component" value="Unassembled WGS sequence"/>
</dbReference>
<feature type="compositionally biased region" description="Low complexity" evidence="9">
    <location>
        <begin position="416"/>
        <end position="426"/>
    </location>
</feature>
<name>A0ABR0F5A1_ZASCE</name>
<dbReference type="EMBL" id="JAXOVC010000001">
    <property type="protein sequence ID" value="KAK4508623.1"/>
    <property type="molecule type" value="Genomic_DNA"/>
</dbReference>
<evidence type="ECO:0000256" key="3">
    <source>
        <dbReference type="ARBA" id="ARBA00006345"/>
    </source>
</evidence>
<feature type="compositionally biased region" description="Polar residues" evidence="9">
    <location>
        <begin position="463"/>
        <end position="475"/>
    </location>
</feature>